<dbReference type="AlphaFoldDB" id="A0A9W8ELW0"/>
<dbReference type="Proteomes" id="UP001150907">
    <property type="component" value="Unassembled WGS sequence"/>
</dbReference>
<evidence type="ECO:0000256" key="2">
    <source>
        <dbReference type="SAM" id="SignalP"/>
    </source>
</evidence>
<comment type="caution">
    <text evidence="3">The sequence shown here is derived from an EMBL/GenBank/DDBJ whole genome shotgun (WGS) entry which is preliminary data.</text>
</comment>
<dbReference type="EMBL" id="JANBQF010000022">
    <property type="protein sequence ID" value="KAJ2007604.1"/>
    <property type="molecule type" value="Genomic_DNA"/>
</dbReference>
<evidence type="ECO:0000256" key="1">
    <source>
        <dbReference type="SAM" id="MobiDB-lite"/>
    </source>
</evidence>
<organism evidence="3 4">
    <name type="scientific">Coemansia thaxteri</name>
    <dbReference type="NCBI Taxonomy" id="2663907"/>
    <lineage>
        <taxon>Eukaryota</taxon>
        <taxon>Fungi</taxon>
        <taxon>Fungi incertae sedis</taxon>
        <taxon>Zoopagomycota</taxon>
        <taxon>Kickxellomycotina</taxon>
        <taxon>Kickxellomycetes</taxon>
        <taxon>Kickxellales</taxon>
        <taxon>Kickxellaceae</taxon>
        <taxon>Coemansia</taxon>
    </lineage>
</organism>
<sequence>MKLQVVLLVLGASATGASVVVHNMKVVGDLNAAAPAAPPVGSIDIELIEPNPLAGAAGYAAADNGAVDTGANIPAASTSTQATRRKQKKPVILRSPAPQPATWQNAASATPAARDINKEIRSALLDQSIGNVADNSFSSLLLSAIKSSNGDLAIVSL</sequence>
<evidence type="ECO:0000313" key="4">
    <source>
        <dbReference type="Proteomes" id="UP001150907"/>
    </source>
</evidence>
<proteinExistence type="predicted"/>
<keyword evidence="4" id="KW-1185">Reference proteome</keyword>
<accession>A0A9W8ELW0</accession>
<feature type="chain" id="PRO_5040838413" evidence="2">
    <location>
        <begin position="18"/>
        <end position="157"/>
    </location>
</feature>
<reference evidence="3" key="1">
    <citation type="submission" date="2022-07" db="EMBL/GenBank/DDBJ databases">
        <title>Phylogenomic reconstructions and comparative analyses of Kickxellomycotina fungi.</title>
        <authorList>
            <person name="Reynolds N.K."/>
            <person name="Stajich J.E."/>
            <person name="Barry K."/>
            <person name="Grigoriev I.V."/>
            <person name="Crous P."/>
            <person name="Smith M.E."/>
        </authorList>
    </citation>
    <scope>NUCLEOTIDE SEQUENCE</scope>
    <source>
        <strain evidence="3">IMI 214461</strain>
    </source>
</reference>
<name>A0A9W8ELW0_9FUNG</name>
<keyword evidence="2" id="KW-0732">Signal</keyword>
<feature type="region of interest" description="Disordered" evidence="1">
    <location>
        <begin position="70"/>
        <end position="107"/>
    </location>
</feature>
<dbReference type="OrthoDB" id="5598544at2759"/>
<gene>
    <name evidence="3" type="ORF">H4R26_000683</name>
</gene>
<feature type="signal peptide" evidence="2">
    <location>
        <begin position="1"/>
        <end position="17"/>
    </location>
</feature>
<protein>
    <submittedName>
        <fullName evidence="3">Uncharacterized protein</fullName>
    </submittedName>
</protein>
<evidence type="ECO:0000313" key="3">
    <source>
        <dbReference type="EMBL" id="KAJ2007604.1"/>
    </source>
</evidence>